<dbReference type="FunFam" id="3.30.40.10:FF:000026">
    <property type="entry name" value="Ubiquitin carboxyl-terminal hydrolase"/>
    <property type="match status" value="1"/>
</dbReference>
<evidence type="ECO:0000256" key="6">
    <source>
        <dbReference type="ARBA" id="ARBA00022771"/>
    </source>
</evidence>
<dbReference type="Pfam" id="PF00627">
    <property type="entry name" value="UBA"/>
    <property type="match status" value="2"/>
</dbReference>
<feature type="binding site" evidence="12">
    <location>
        <position position="204"/>
    </location>
    <ligand>
        <name>Zn(2+)</name>
        <dbReference type="ChEBI" id="CHEBI:29105"/>
    </ligand>
</feature>
<dbReference type="InterPro" id="IPR001394">
    <property type="entry name" value="Peptidase_C19_UCH"/>
</dbReference>
<dbReference type="PROSITE" id="PS50235">
    <property type="entry name" value="USP_3"/>
    <property type="match status" value="1"/>
</dbReference>
<evidence type="ECO:0000256" key="9">
    <source>
        <dbReference type="ARBA" id="ARBA00022807"/>
    </source>
</evidence>
<dbReference type="InterPro" id="IPR009060">
    <property type="entry name" value="UBA-like_sf"/>
</dbReference>
<evidence type="ECO:0000313" key="19">
    <source>
        <dbReference type="EMBL" id="CAL5135082.1"/>
    </source>
</evidence>
<keyword evidence="8 14" id="KW-0378">Hydrolase</keyword>
<dbReference type="Gene3D" id="3.90.70.10">
    <property type="entry name" value="Cysteine proteinases"/>
    <property type="match status" value="2"/>
</dbReference>
<dbReference type="SUPFAM" id="SSF57850">
    <property type="entry name" value="RING/U-box"/>
    <property type="match status" value="1"/>
</dbReference>
<evidence type="ECO:0000256" key="7">
    <source>
        <dbReference type="ARBA" id="ARBA00022786"/>
    </source>
</evidence>
<feature type="region of interest" description="Disordered" evidence="15">
    <location>
        <begin position="721"/>
        <end position="744"/>
    </location>
</feature>
<dbReference type="Gene3D" id="1.10.8.10">
    <property type="entry name" value="DNA helicase RuvA subunit, C-terminal domain"/>
    <property type="match status" value="2"/>
</dbReference>
<evidence type="ECO:0000256" key="2">
    <source>
        <dbReference type="ARBA" id="ARBA00009085"/>
    </source>
</evidence>
<dbReference type="CDD" id="cd14386">
    <property type="entry name" value="UBA2_UBP5"/>
    <property type="match status" value="1"/>
</dbReference>
<dbReference type="FunFam" id="1.10.8.10:FF:000086">
    <property type="entry name" value="Ubiquitin carboxyl-terminal hydrolase"/>
    <property type="match status" value="1"/>
</dbReference>
<dbReference type="Pfam" id="PF00443">
    <property type="entry name" value="UCH"/>
    <property type="match status" value="1"/>
</dbReference>
<comment type="caution">
    <text evidence="19">The sequence shown here is derived from an EMBL/GenBank/DDBJ whole genome shotgun (WGS) entry which is preliminary data.</text>
</comment>
<dbReference type="SUPFAM" id="SSF54001">
    <property type="entry name" value="Cysteine proteinases"/>
    <property type="match status" value="1"/>
</dbReference>
<dbReference type="PANTHER" id="PTHR21646:SF10">
    <property type="entry name" value="UBIQUITIN CARBOXYL-TERMINAL HYDROLASE 14"/>
    <property type="match status" value="1"/>
</dbReference>
<dbReference type="InterPro" id="IPR050185">
    <property type="entry name" value="Ub_carboxyl-term_hydrolase"/>
</dbReference>
<comment type="similarity">
    <text evidence="2 14">Belongs to the peptidase C19 family.</text>
</comment>
<evidence type="ECO:0000259" key="17">
    <source>
        <dbReference type="PROSITE" id="PS50235"/>
    </source>
</evidence>
<dbReference type="SUPFAM" id="SSF46934">
    <property type="entry name" value="UBA-like"/>
    <property type="match status" value="1"/>
</dbReference>
<feature type="domain" description="UBA" evidence="16">
    <location>
        <begin position="674"/>
        <end position="715"/>
    </location>
</feature>
<dbReference type="PIRSF" id="PIRSF016308">
    <property type="entry name" value="UBP"/>
    <property type="match status" value="1"/>
</dbReference>
<dbReference type="EMBL" id="CAXLJL010000245">
    <property type="protein sequence ID" value="CAL5135082.1"/>
    <property type="molecule type" value="Genomic_DNA"/>
</dbReference>
<name>A0AAV2TI37_CALDB</name>
<keyword evidence="7 14" id="KW-0833">Ubl conjugation pathway</keyword>
<keyword evidence="4 12" id="KW-0479">Metal-binding</keyword>
<reference evidence="19" key="1">
    <citation type="submission" date="2024-06" db="EMBL/GenBank/DDBJ databases">
        <authorList>
            <person name="Liu X."/>
            <person name="Lenzi L."/>
            <person name="Haldenby T S."/>
            <person name="Uol C."/>
        </authorList>
    </citation>
    <scope>NUCLEOTIDE SEQUENCE</scope>
</reference>
<keyword evidence="9 14" id="KW-0788">Thiol protease</keyword>
<dbReference type="InterPro" id="IPR028889">
    <property type="entry name" value="USP"/>
</dbReference>
<dbReference type="Proteomes" id="UP001497525">
    <property type="component" value="Unassembled WGS sequence"/>
</dbReference>
<dbReference type="PROSITE" id="PS50271">
    <property type="entry name" value="ZF_UBP"/>
    <property type="match status" value="1"/>
</dbReference>
<dbReference type="GO" id="GO:0016579">
    <property type="term" value="P:protein deubiquitination"/>
    <property type="evidence" value="ECO:0007669"/>
    <property type="project" value="InterPro"/>
</dbReference>
<feature type="binding site" evidence="12">
    <location>
        <position position="207"/>
    </location>
    <ligand>
        <name>Zn(2+)</name>
        <dbReference type="ChEBI" id="CHEBI:29105"/>
    </ligand>
</feature>
<dbReference type="PROSITE" id="PS50030">
    <property type="entry name" value="UBA"/>
    <property type="match status" value="2"/>
</dbReference>
<evidence type="ECO:0000256" key="11">
    <source>
        <dbReference type="PIRSR" id="PIRSR016308-1"/>
    </source>
</evidence>
<gene>
    <name evidence="19" type="ORF">CDAUBV1_LOCUS9147</name>
</gene>
<evidence type="ECO:0000256" key="3">
    <source>
        <dbReference type="ARBA" id="ARBA00022670"/>
    </source>
</evidence>
<feature type="region of interest" description="Disordered" evidence="15">
    <location>
        <begin position="782"/>
        <end position="822"/>
    </location>
</feature>
<dbReference type="SMART" id="SM00165">
    <property type="entry name" value="UBA"/>
    <property type="match status" value="2"/>
</dbReference>
<comment type="catalytic activity">
    <reaction evidence="1 14">
        <text>Thiol-dependent hydrolysis of ester, thioester, amide, peptide and isopeptide bonds formed by the C-terminal Gly of ubiquitin (a 76-residue protein attached to proteins as an intracellular targeting signal).</text>
        <dbReference type="EC" id="3.4.19.12"/>
    </reaction>
</comment>
<feature type="domain" description="UBP-type" evidence="18">
    <location>
        <begin position="180"/>
        <end position="288"/>
    </location>
</feature>
<dbReference type="EC" id="3.4.19.12" evidence="14"/>
<keyword evidence="6 13" id="KW-0863">Zinc-finger</keyword>
<dbReference type="InterPro" id="IPR001607">
    <property type="entry name" value="Znf_UBP"/>
</dbReference>
<evidence type="ECO:0000256" key="14">
    <source>
        <dbReference type="RuleBase" id="RU366025"/>
    </source>
</evidence>
<dbReference type="GO" id="GO:0006508">
    <property type="term" value="P:proteolysis"/>
    <property type="evidence" value="ECO:0007669"/>
    <property type="project" value="UniProtKB-KW"/>
</dbReference>
<evidence type="ECO:0000259" key="18">
    <source>
        <dbReference type="PROSITE" id="PS50271"/>
    </source>
</evidence>
<evidence type="ECO:0000256" key="13">
    <source>
        <dbReference type="PROSITE-ProRule" id="PRU00502"/>
    </source>
</evidence>
<proteinExistence type="inferred from homology"/>
<dbReference type="InterPro" id="IPR038765">
    <property type="entry name" value="Papain-like_cys_pep_sf"/>
</dbReference>
<evidence type="ECO:0000256" key="5">
    <source>
        <dbReference type="ARBA" id="ARBA00022737"/>
    </source>
</evidence>
<protein>
    <recommendedName>
        <fullName evidence="14">Ubiquitin carboxyl-terminal hydrolase</fullName>
        <ecNumber evidence="14">3.4.19.12</ecNumber>
    </recommendedName>
</protein>
<dbReference type="Pfam" id="PF02148">
    <property type="entry name" value="zf-UBP"/>
    <property type="match status" value="1"/>
</dbReference>
<organism evidence="19 20">
    <name type="scientific">Calicophoron daubneyi</name>
    <name type="common">Rumen fluke</name>
    <name type="synonym">Paramphistomum daubneyi</name>
    <dbReference type="NCBI Taxonomy" id="300641"/>
    <lineage>
        <taxon>Eukaryota</taxon>
        <taxon>Metazoa</taxon>
        <taxon>Spiralia</taxon>
        <taxon>Lophotrochozoa</taxon>
        <taxon>Platyhelminthes</taxon>
        <taxon>Trematoda</taxon>
        <taxon>Digenea</taxon>
        <taxon>Plagiorchiida</taxon>
        <taxon>Pronocephalata</taxon>
        <taxon>Paramphistomoidea</taxon>
        <taxon>Paramphistomidae</taxon>
        <taxon>Calicophoron</taxon>
    </lineage>
</organism>
<dbReference type="PANTHER" id="PTHR21646">
    <property type="entry name" value="UBIQUITIN CARBOXYL-TERMINAL HYDROLASE"/>
    <property type="match status" value="1"/>
</dbReference>
<evidence type="ECO:0000313" key="20">
    <source>
        <dbReference type="Proteomes" id="UP001497525"/>
    </source>
</evidence>
<dbReference type="InterPro" id="IPR041432">
    <property type="entry name" value="UBP13_Znf-UBP_var"/>
</dbReference>
<dbReference type="Pfam" id="PF17807">
    <property type="entry name" value="zf-UBP_var"/>
    <property type="match status" value="1"/>
</dbReference>
<dbReference type="PROSITE" id="PS00973">
    <property type="entry name" value="USP_2"/>
    <property type="match status" value="1"/>
</dbReference>
<accession>A0AAV2TI37</accession>
<evidence type="ECO:0000259" key="16">
    <source>
        <dbReference type="PROSITE" id="PS50030"/>
    </source>
</evidence>
<feature type="domain" description="UBA" evidence="16">
    <location>
        <begin position="742"/>
        <end position="782"/>
    </location>
</feature>
<dbReference type="InterPro" id="IPR015940">
    <property type="entry name" value="UBA"/>
</dbReference>
<evidence type="ECO:0000256" key="4">
    <source>
        <dbReference type="ARBA" id="ARBA00022723"/>
    </source>
</evidence>
<feature type="domain" description="USP" evidence="17">
    <location>
        <begin position="331"/>
        <end position="911"/>
    </location>
</feature>
<sequence length="916" mass="101639">MSILNKYLGEIRIPTSEDKVFKDECPFHFETAELEHGVYIDLNNFIAIGPKMLNLYAERTGHHVFLRYKIVKQYKLKGPSADTHPTKLALGVPGGFELPQDRYTVTEKWALVIVPGEFCLELPCPTDGSPVTDTSHLSVQPKIPKQLADSITAVQHADSAILIEERATGIAAWEEENFRPVSKHALDLVQLDNGVRIGPSGWKCAFCDLTENLWLNLTDGTICCGRRFWDGSGGNNHALEYYEKTKYPLAVKLGTITPEGAEVFSYAEDEMVEDPMLADHLAHFGIDLMRMKKTDKTLAELEVSANEKLGEWRMLQESDHTLQPRYGPGMTGLRNLGNTCYMNAVIQVLFGVPEFRWLFAYRNVHWIDEALNEFTRGDGLLPIDHVGLQLAKLGHGICSGAHSWLVPDNLNEIREGPVPLLPGIRPQLFRRLVGKHNATFAAKHQQDAFDFLIYLLDLLDSKTKSKDNESPATVITAHGETATVPFPSYCFRMNVEDRLECGMTHKVRYSTREEVALTVPVPMDSMVNRVEYEAFEKLRMAVESEGGKIPEDQVVRPIIPFEACLSAWAAIERVEDFRTPASNPPGAKTFAMRSSRLVNFPNCLCVQVGRFTLGSDWLPKKLDVEIELNPIRSGEPGLKCLVDLAALRSQGGLQPGEEPMPDGDTAADTPAVPQPSAEFMASLTSMGFTDVACRKACIFTQNTSLEAATNWLMEHLDDPELNVPLPNARPDPRPQTQPAQTSVDENSVSVMMAMGFTRVQALKALRQANNQLEAAADWAFSNPDALNTPEESEDVAMLSSSPAEHSHGTSGHAEVASGQSQARRLSDGCSRYELFAFISHMGKSTTDGHYVAHIKRSALAKSIPHESPVVHIGSPPCGGSDDEWIIFNDEKVARSESPPYRFGYLYFFRRIDAPCD</sequence>
<evidence type="ECO:0000256" key="10">
    <source>
        <dbReference type="ARBA" id="ARBA00022833"/>
    </source>
</evidence>
<feature type="binding site" evidence="12">
    <location>
        <position position="237"/>
    </location>
    <ligand>
        <name>Zn(2+)</name>
        <dbReference type="ChEBI" id="CHEBI:29105"/>
    </ligand>
</feature>
<feature type="active site" description="Nucleophile" evidence="11">
    <location>
        <position position="340"/>
    </location>
</feature>
<feature type="active site" description="Proton acceptor" evidence="11">
    <location>
        <position position="849"/>
    </location>
</feature>
<evidence type="ECO:0000256" key="8">
    <source>
        <dbReference type="ARBA" id="ARBA00022801"/>
    </source>
</evidence>
<dbReference type="PROSITE" id="PS00972">
    <property type="entry name" value="USP_1"/>
    <property type="match status" value="1"/>
</dbReference>
<feature type="region of interest" description="Disordered" evidence="15">
    <location>
        <begin position="651"/>
        <end position="670"/>
    </location>
</feature>
<dbReference type="AlphaFoldDB" id="A0AAV2TI37"/>
<keyword evidence="5" id="KW-0677">Repeat</keyword>
<dbReference type="SMART" id="SM00290">
    <property type="entry name" value="ZnF_UBP"/>
    <property type="match status" value="1"/>
</dbReference>
<dbReference type="GO" id="GO:0004843">
    <property type="term" value="F:cysteine-type deubiquitinase activity"/>
    <property type="evidence" value="ECO:0007669"/>
    <property type="project" value="UniProtKB-UniRule"/>
</dbReference>
<dbReference type="InterPro" id="IPR018200">
    <property type="entry name" value="USP_CS"/>
</dbReference>
<dbReference type="InterPro" id="IPR016652">
    <property type="entry name" value="Ubiquitinyl_hydrolase"/>
</dbReference>
<keyword evidence="3 14" id="KW-0645">Protease</keyword>
<dbReference type="InterPro" id="IPR013083">
    <property type="entry name" value="Znf_RING/FYVE/PHD"/>
</dbReference>
<keyword evidence="10 12" id="KW-0862">Zinc</keyword>
<dbReference type="GO" id="GO:0008270">
    <property type="term" value="F:zinc ion binding"/>
    <property type="evidence" value="ECO:0007669"/>
    <property type="project" value="UniProtKB-KW"/>
</dbReference>
<dbReference type="Gene3D" id="3.30.40.10">
    <property type="entry name" value="Zinc/RING finger domain, C3HC4 (zinc finger)"/>
    <property type="match status" value="2"/>
</dbReference>
<evidence type="ECO:0000256" key="12">
    <source>
        <dbReference type="PIRSR" id="PIRSR016308-3"/>
    </source>
</evidence>
<dbReference type="CDD" id="cd14294">
    <property type="entry name" value="UBA1_UBP5_like"/>
    <property type="match status" value="1"/>
</dbReference>
<evidence type="ECO:0000256" key="15">
    <source>
        <dbReference type="SAM" id="MobiDB-lite"/>
    </source>
</evidence>
<evidence type="ECO:0000256" key="1">
    <source>
        <dbReference type="ARBA" id="ARBA00000707"/>
    </source>
</evidence>
<feature type="binding site" evidence="12">
    <location>
        <position position="224"/>
    </location>
    <ligand>
        <name>Zn(2+)</name>
        <dbReference type="ChEBI" id="CHEBI:29105"/>
    </ligand>
</feature>